<sequence>MPRFVVDLGDIEMSAEAQSALNRDIQKVALGHLAELKMERPIAVKFPHDWVGLIARLDFDRLAAVEKELGAILPSIRAGRSR</sequence>
<gene>
    <name evidence="1" type="ORF">FAZ78_18510</name>
</gene>
<protein>
    <submittedName>
        <fullName evidence="1">Uncharacterized protein</fullName>
    </submittedName>
</protein>
<proteinExistence type="predicted"/>
<name>A0A4U0Z156_9RHOB</name>
<organism evidence="1 2">
    <name type="scientific">Cereibacter changlensis</name>
    <dbReference type="NCBI Taxonomy" id="402884"/>
    <lineage>
        <taxon>Bacteria</taxon>
        <taxon>Pseudomonadati</taxon>
        <taxon>Pseudomonadota</taxon>
        <taxon>Alphaproteobacteria</taxon>
        <taxon>Rhodobacterales</taxon>
        <taxon>Paracoccaceae</taxon>
        <taxon>Cereibacter</taxon>
    </lineage>
</organism>
<comment type="caution">
    <text evidence="1">The sequence shown here is derived from an EMBL/GenBank/DDBJ whole genome shotgun (WGS) entry which is preliminary data.</text>
</comment>
<accession>A0A4U0Z156</accession>
<dbReference type="RefSeq" id="WP_136793863.1">
    <property type="nucleotide sequence ID" value="NZ_SWAU01000226.1"/>
</dbReference>
<evidence type="ECO:0000313" key="2">
    <source>
        <dbReference type="Proteomes" id="UP000306340"/>
    </source>
</evidence>
<dbReference type="AlphaFoldDB" id="A0A4U0Z156"/>
<dbReference type="EMBL" id="SWAU01000226">
    <property type="protein sequence ID" value="TKA95123.1"/>
    <property type="molecule type" value="Genomic_DNA"/>
</dbReference>
<evidence type="ECO:0000313" key="1">
    <source>
        <dbReference type="EMBL" id="TKA95123.1"/>
    </source>
</evidence>
<reference evidence="1 2" key="1">
    <citation type="submission" date="2019-04" db="EMBL/GenBank/DDBJ databases">
        <title>Crypto-aerobic microbial life in anoxic (sulfidic) marine sediments.</title>
        <authorList>
            <person name="Bhattacharya S."/>
            <person name="Roy C."/>
            <person name="Mondal N."/>
            <person name="Sarkar J."/>
            <person name="Mandal S."/>
            <person name="Rameez M.J."/>
            <person name="Ghosh W."/>
        </authorList>
    </citation>
    <scope>NUCLEOTIDE SEQUENCE [LARGE SCALE GENOMIC DNA]</scope>
    <source>
        <strain evidence="1 2">SBBC</strain>
    </source>
</reference>
<dbReference type="Proteomes" id="UP000306340">
    <property type="component" value="Unassembled WGS sequence"/>
</dbReference>